<dbReference type="InterPro" id="IPR004394">
    <property type="entry name" value="Iojap/RsfS/C7orf30"/>
</dbReference>
<dbReference type="AlphaFoldDB" id="A0A1I1F3S4"/>
<comment type="subunit">
    <text evidence="2">Interacts with ribosomal protein uL14 (rplN).</text>
</comment>
<keyword evidence="4" id="KW-1185">Reference proteome</keyword>
<accession>A0A1I1F3S4</accession>
<dbReference type="SUPFAM" id="SSF81301">
    <property type="entry name" value="Nucleotidyltransferase"/>
    <property type="match status" value="1"/>
</dbReference>
<dbReference type="RefSeq" id="WP_091979614.1">
    <property type="nucleotide sequence ID" value="NZ_FOLO01000002.1"/>
</dbReference>
<evidence type="ECO:0000256" key="1">
    <source>
        <dbReference type="ARBA" id="ARBA00010574"/>
    </source>
</evidence>
<evidence type="ECO:0000256" key="2">
    <source>
        <dbReference type="HAMAP-Rule" id="MF_01477"/>
    </source>
</evidence>
<comment type="similarity">
    <text evidence="1 2">Belongs to the Iojap/RsfS family.</text>
</comment>
<dbReference type="GO" id="GO:0043023">
    <property type="term" value="F:ribosomal large subunit binding"/>
    <property type="evidence" value="ECO:0007669"/>
    <property type="project" value="TreeGrafter"/>
</dbReference>
<dbReference type="OrthoDB" id="9793681at2"/>
<dbReference type="EMBL" id="FOLO01000002">
    <property type="protein sequence ID" value="SFB92398.1"/>
    <property type="molecule type" value="Genomic_DNA"/>
</dbReference>
<dbReference type="InterPro" id="IPR043519">
    <property type="entry name" value="NT_sf"/>
</dbReference>
<dbReference type="GO" id="GO:0090071">
    <property type="term" value="P:negative regulation of ribosome biogenesis"/>
    <property type="evidence" value="ECO:0007669"/>
    <property type="project" value="UniProtKB-UniRule"/>
</dbReference>
<dbReference type="GO" id="GO:0042256">
    <property type="term" value="P:cytosolic ribosome assembly"/>
    <property type="evidence" value="ECO:0007669"/>
    <property type="project" value="UniProtKB-UniRule"/>
</dbReference>
<evidence type="ECO:0000313" key="3">
    <source>
        <dbReference type="EMBL" id="SFB92398.1"/>
    </source>
</evidence>
<protein>
    <recommendedName>
        <fullName evidence="2">Ribosomal silencing factor RsfS</fullName>
    </recommendedName>
</protein>
<dbReference type="GO" id="GO:0005737">
    <property type="term" value="C:cytoplasm"/>
    <property type="evidence" value="ECO:0007669"/>
    <property type="project" value="UniProtKB-SubCell"/>
</dbReference>
<organism evidence="3 4">
    <name type="scientific">Pseudoalteromonas denitrificans DSM 6059</name>
    <dbReference type="NCBI Taxonomy" id="1123010"/>
    <lineage>
        <taxon>Bacteria</taxon>
        <taxon>Pseudomonadati</taxon>
        <taxon>Pseudomonadota</taxon>
        <taxon>Gammaproteobacteria</taxon>
        <taxon>Alteromonadales</taxon>
        <taxon>Pseudoalteromonadaceae</taxon>
        <taxon>Pseudoalteromonas</taxon>
    </lineage>
</organism>
<dbReference type="PANTHER" id="PTHR21043:SF0">
    <property type="entry name" value="MITOCHONDRIAL ASSEMBLY OF RIBOSOMAL LARGE SUBUNIT PROTEIN 1"/>
    <property type="match status" value="1"/>
</dbReference>
<reference evidence="3 4" key="1">
    <citation type="submission" date="2016-10" db="EMBL/GenBank/DDBJ databases">
        <authorList>
            <person name="de Groot N.N."/>
        </authorList>
    </citation>
    <scope>NUCLEOTIDE SEQUENCE [LARGE SCALE GENOMIC DNA]</scope>
    <source>
        <strain evidence="3 4">DSM 6059</strain>
    </source>
</reference>
<keyword evidence="2" id="KW-0963">Cytoplasm</keyword>
<dbReference type="GO" id="GO:0017148">
    <property type="term" value="P:negative regulation of translation"/>
    <property type="evidence" value="ECO:0007669"/>
    <property type="project" value="UniProtKB-UniRule"/>
</dbReference>
<dbReference type="Gene3D" id="3.30.460.10">
    <property type="entry name" value="Beta Polymerase, domain 2"/>
    <property type="match status" value="1"/>
</dbReference>
<comment type="subcellular location">
    <subcellularLocation>
        <location evidence="2">Cytoplasm</location>
    </subcellularLocation>
</comment>
<dbReference type="PANTHER" id="PTHR21043">
    <property type="entry name" value="IOJAP SUPERFAMILY ORTHOLOG"/>
    <property type="match status" value="1"/>
</dbReference>
<dbReference type="Pfam" id="PF02410">
    <property type="entry name" value="RsfS"/>
    <property type="match status" value="1"/>
</dbReference>
<gene>
    <name evidence="2" type="primary">rsfS</name>
    <name evidence="3" type="ORF">SAMN02745724_00520</name>
</gene>
<name>A0A1I1F3S4_9GAMM</name>
<sequence length="105" mass="11887">MQTTELVEFALNKMDDMKARDVVKLDVIGKSPITDYLLICSGNSKRHVLSIADNVNKEAKAAGFEPLSFEGRETGEWVIVDLGDVIVHVMQEQTRDFYQLEKLWG</sequence>
<keyword evidence="2" id="KW-0810">Translation regulation</keyword>
<dbReference type="NCBIfam" id="TIGR00090">
    <property type="entry name" value="rsfS_iojap_ybeB"/>
    <property type="match status" value="1"/>
</dbReference>
<dbReference type="Proteomes" id="UP000198862">
    <property type="component" value="Unassembled WGS sequence"/>
</dbReference>
<dbReference type="STRING" id="1123010.SAMN02745724_00520"/>
<dbReference type="HAMAP" id="MF_01477">
    <property type="entry name" value="Iojap_RsfS"/>
    <property type="match status" value="1"/>
</dbReference>
<comment type="function">
    <text evidence="2">Functions as a ribosomal silencing factor. Interacts with ribosomal protein uL14 (rplN), blocking formation of intersubunit bridge B8. Prevents association of the 30S and 50S ribosomal subunits and the formation of functional ribosomes, thus repressing translation.</text>
</comment>
<proteinExistence type="inferred from homology"/>
<evidence type="ECO:0000313" key="4">
    <source>
        <dbReference type="Proteomes" id="UP000198862"/>
    </source>
</evidence>
<keyword evidence="2" id="KW-0678">Repressor</keyword>